<keyword evidence="3" id="KW-1185">Reference proteome</keyword>
<evidence type="ECO:0000313" key="3">
    <source>
        <dbReference type="Proteomes" id="UP001187192"/>
    </source>
</evidence>
<feature type="compositionally biased region" description="Polar residues" evidence="1">
    <location>
        <begin position="24"/>
        <end position="35"/>
    </location>
</feature>
<dbReference type="AlphaFoldDB" id="A0AA88CWA2"/>
<proteinExistence type="predicted"/>
<name>A0AA88CWA2_FICCA</name>
<evidence type="ECO:0000256" key="1">
    <source>
        <dbReference type="SAM" id="MobiDB-lite"/>
    </source>
</evidence>
<organism evidence="2 3">
    <name type="scientific">Ficus carica</name>
    <name type="common">Common fig</name>
    <dbReference type="NCBI Taxonomy" id="3494"/>
    <lineage>
        <taxon>Eukaryota</taxon>
        <taxon>Viridiplantae</taxon>
        <taxon>Streptophyta</taxon>
        <taxon>Embryophyta</taxon>
        <taxon>Tracheophyta</taxon>
        <taxon>Spermatophyta</taxon>
        <taxon>Magnoliopsida</taxon>
        <taxon>eudicotyledons</taxon>
        <taxon>Gunneridae</taxon>
        <taxon>Pentapetalae</taxon>
        <taxon>rosids</taxon>
        <taxon>fabids</taxon>
        <taxon>Rosales</taxon>
        <taxon>Moraceae</taxon>
        <taxon>Ficeae</taxon>
        <taxon>Ficus</taxon>
    </lineage>
</organism>
<gene>
    <name evidence="2" type="ORF">TIFTF001_004599</name>
</gene>
<sequence length="223" mass="23248">MKASVRPPGLNAGDLNMADKPPFSENTGTRPNLTVSPGRPRVLGPDCAPSTLFRGMYPGLIQVPPTYCCNTSHRHLPPPTLTGAAPAGGGGGHPAIPLTGSPTDLSIGVLTADTTLVSPSFRGASLLQVTDGGVTGQSRPDYPTTLGVAAGAIFGINNDLPNLSMEFVVSGEVIKMRRICILLFTHGVMTGFDGDIPLAKTTNSPKKTDLDDRGRRSFVRLSS</sequence>
<reference evidence="2" key="1">
    <citation type="submission" date="2023-07" db="EMBL/GenBank/DDBJ databases">
        <title>draft genome sequence of fig (Ficus carica).</title>
        <authorList>
            <person name="Takahashi T."/>
            <person name="Nishimura K."/>
        </authorList>
    </citation>
    <scope>NUCLEOTIDE SEQUENCE</scope>
</reference>
<comment type="caution">
    <text evidence="2">The sequence shown here is derived from an EMBL/GenBank/DDBJ whole genome shotgun (WGS) entry which is preliminary data.</text>
</comment>
<protein>
    <submittedName>
        <fullName evidence="2">Uncharacterized protein</fullName>
    </submittedName>
</protein>
<feature type="region of interest" description="Disordered" evidence="1">
    <location>
        <begin position="1"/>
        <end position="41"/>
    </location>
</feature>
<dbReference type="Proteomes" id="UP001187192">
    <property type="component" value="Unassembled WGS sequence"/>
</dbReference>
<evidence type="ECO:0000313" key="2">
    <source>
        <dbReference type="EMBL" id="GMN34285.1"/>
    </source>
</evidence>
<dbReference type="EMBL" id="BTGU01000004">
    <property type="protein sequence ID" value="GMN34285.1"/>
    <property type="molecule type" value="Genomic_DNA"/>
</dbReference>
<accession>A0AA88CWA2</accession>